<keyword evidence="3 5" id="KW-1133">Transmembrane helix</keyword>
<dbReference type="PANTHER" id="PTHR36460">
    <property type="entry name" value="UPF0132 DOMAIN PROTEIN (AFU_ORTHOLOGUE AFUA_3G10255)"/>
    <property type="match status" value="1"/>
</dbReference>
<evidence type="ECO:0008006" key="8">
    <source>
        <dbReference type="Google" id="ProtNLM"/>
    </source>
</evidence>
<evidence type="ECO:0000313" key="7">
    <source>
        <dbReference type="Proteomes" id="UP000183945"/>
    </source>
</evidence>
<evidence type="ECO:0000256" key="4">
    <source>
        <dbReference type="ARBA" id="ARBA00023136"/>
    </source>
</evidence>
<feature type="transmembrane region" description="Helical" evidence="5">
    <location>
        <begin position="20"/>
        <end position="40"/>
    </location>
</feature>
<name>A0A1M5E575_SALEC</name>
<dbReference type="RefSeq" id="WP_072877304.1">
    <property type="nucleotide sequence ID" value="NZ_FQVT01000002.1"/>
</dbReference>
<keyword evidence="4 5" id="KW-0472">Membrane</keyword>
<dbReference type="AlphaFoldDB" id="A0A1M5E575"/>
<evidence type="ECO:0000256" key="1">
    <source>
        <dbReference type="ARBA" id="ARBA00004141"/>
    </source>
</evidence>
<evidence type="ECO:0000313" key="6">
    <source>
        <dbReference type="EMBL" id="SHF74232.1"/>
    </source>
</evidence>
<feature type="transmembrane region" description="Helical" evidence="5">
    <location>
        <begin position="78"/>
        <end position="99"/>
    </location>
</feature>
<comment type="subcellular location">
    <subcellularLocation>
        <location evidence="1">Membrane</location>
        <topology evidence="1">Multi-pass membrane protein</topology>
    </subcellularLocation>
</comment>
<feature type="transmembrane region" description="Helical" evidence="5">
    <location>
        <begin position="52"/>
        <end position="72"/>
    </location>
</feature>
<accession>A0A1M5E575</accession>
<keyword evidence="7" id="KW-1185">Reference proteome</keyword>
<evidence type="ECO:0000256" key="5">
    <source>
        <dbReference type="SAM" id="Phobius"/>
    </source>
</evidence>
<protein>
    <recommendedName>
        <fullName evidence="8">Chloroplast import component protein (Tic20)</fullName>
    </recommendedName>
</protein>
<dbReference type="GO" id="GO:0016020">
    <property type="term" value="C:membrane"/>
    <property type="evidence" value="ECO:0007669"/>
    <property type="project" value="UniProtKB-SubCell"/>
</dbReference>
<gene>
    <name evidence="6" type="ORF">SAMN05444483_102233</name>
</gene>
<proteinExistence type="predicted"/>
<dbReference type="PANTHER" id="PTHR36460:SF1">
    <property type="entry name" value="UPF0132 DOMAIN PROTEIN (AFU_ORTHOLOGUE AFUA_3G10255)"/>
    <property type="match status" value="1"/>
</dbReference>
<sequence length="120" mass="13385">MENTHSEANKTEKTSNGFDAKTIAIISYLTVIGLIVAFVLNNEKKDAYANFHIKQSLGLVLIGFGLFILGMIPILGWILSFLGSIFLLYLWIMGLINAINHQKKPVPILGNKFETWFASI</sequence>
<dbReference type="InterPro" id="IPR019109">
    <property type="entry name" value="MamF_MmsF"/>
</dbReference>
<dbReference type="Pfam" id="PF09685">
    <property type="entry name" value="MamF_MmsF"/>
    <property type="match status" value="1"/>
</dbReference>
<reference evidence="7" key="1">
    <citation type="submission" date="2016-11" db="EMBL/GenBank/DDBJ databases">
        <authorList>
            <person name="Varghese N."/>
            <person name="Submissions S."/>
        </authorList>
    </citation>
    <scope>NUCLEOTIDE SEQUENCE [LARGE SCALE GENOMIC DNA]</scope>
    <source>
        <strain evidence="7">DSM 24579</strain>
    </source>
</reference>
<evidence type="ECO:0000256" key="2">
    <source>
        <dbReference type="ARBA" id="ARBA00022692"/>
    </source>
</evidence>
<evidence type="ECO:0000256" key="3">
    <source>
        <dbReference type="ARBA" id="ARBA00022989"/>
    </source>
</evidence>
<dbReference type="Proteomes" id="UP000183945">
    <property type="component" value="Unassembled WGS sequence"/>
</dbReference>
<keyword evidence="2 5" id="KW-0812">Transmembrane</keyword>
<organism evidence="6 7">
    <name type="scientific">Salegentibacter echinorum</name>
    <dbReference type="NCBI Taxonomy" id="1073325"/>
    <lineage>
        <taxon>Bacteria</taxon>
        <taxon>Pseudomonadati</taxon>
        <taxon>Bacteroidota</taxon>
        <taxon>Flavobacteriia</taxon>
        <taxon>Flavobacteriales</taxon>
        <taxon>Flavobacteriaceae</taxon>
        <taxon>Salegentibacter</taxon>
    </lineage>
</organism>
<dbReference type="OrthoDB" id="6400719at2"/>
<dbReference type="STRING" id="1073325.SAMN05444483_102233"/>
<dbReference type="EMBL" id="FQVT01000002">
    <property type="protein sequence ID" value="SHF74232.1"/>
    <property type="molecule type" value="Genomic_DNA"/>
</dbReference>